<protein>
    <submittedName>
        <fullName evidence="4">Dentin sialophosphoprotein-like</fullName>
    </submittedName>
</protein>
<sequence length="447" mass="50592">MKSYQLLLLSNHILRIFFLFSALIITINTKQAEDIHHSSVVDFKIHIDKFKNQNSKNHDTGNYHQLVSTIAKSGLSKKFEDLVTDEGFILTALKQQQRQQRQRQRQQQQQQGQQQNENEKGVNNEGNSAVATTTATTIIIESANSTITDKQNLSIVGTNFIDFSYPTNNPVNKEISLAIHSISNNSNLFQSLINQSIRNDNNGDSSSSSNSKDSSSNIKWKFLNQRMINLNDGDSNHRRKRWATDDTSDKDEMNKIFDTLSSTNYDSPTSASDEMLTSSDYHIHDIGDDDDVDKSDNTDDSRFRIPVENIVIMGSDADADVDDSSSDNNEMFKGTTFDEIETTDSYEQMNSVEETEKDDENMEMGIVRIAPEILPKDSIENLMEPTMHQFGLEAKTDEIMDEKLLKSDIIGRKNHMGKEDEIDWGTIQEMRISDDPNDAAIACDDET</sequence>
<feature type="region of interest" description="Disordered" evidence="1">
    <location>
        <begin position="281"/>
        <end position="300"/>
    </location>
</feature>
<feature type="region of interest" description="Disordered" evidence="1">
    <location>
        <begin position="100"/>
        <end position="128"/>
    </location>
</feature>
<evidence type="ECO:0000313" key="2">
    <source>
        <dbReference type="EMBL" id="VDO50818.1"/>
    </source>
</evidence>
<reference evidence="4" key="1">
    <citation type="submission" date="2017-02" db="UniProtKB">
        <authorList>
            <consortium name="WormBaseParasite"/>
        </authorList>
    </citation>
    <scope>IDENTIFICATION</scope>
</reference>
<feature type="compositionally biased region" description="Low complexity" evidence="1">
    <location>
        <begin position="100"/>
        <end position="116"/>
    </location>
</feature>
<keyword evidence="3" id="KW-1185">Reference proteome</keyword>
<evidence type="ECO:0000313" key="3">
    <source>
        <dbReference type="Proteomes" id="UP000280834"/>
    </source>
</evidence>
<dbReference type="Proteomes" id="UP000280834">
    <property type="component" value="Unassembled WGS sequence"/>
</dbReference>
<proteinExistence type="predicted"/>
<name>A0A0R3R9P5_9BILA</name>
<organism evidence="4">
    <name type="scientific">Brugia timori</name>
    <dbReference type="NCBI Taxonomy" id="42155"/>
    <lineage>
        <taxon>Eukaryota</taxon>
        <taxon>Metazoa</taxon>
        <taxon>Ecdysozoa</taxon>
        <taxon>Nematoda</taxon>
        <taxon>Chromadorea</taxon>
        <taxon>Rhabditida</taxon>
        <taxon>Spirurina</taxon>
        <taxon>Spiruromorpha</taxon>
        <taxon>Filarioidea</taxon>
        <taxon>Onchocercidae</taxon>
        <taxon>Brugia</taxon>
    </lineage>
</organism>
<dbReference type="EMBL" id="UZAG01021538">
    <property type="protein sequence ID" value="VDO50818.1"/>
    <property type="molecule type" value="Genomic_DNA"/>
</dbReference>
<dbReference type="STRING" id="42155.A0A0R3R9P5"/>
<dbReference type="AlphaFoldDB" id="A0A0R3R9P5"/>
<reference evidence="2 3" key="2">
    <citation type="submission" date="2018-11" db="EMBL/GenBank/DDBJ databases">
        <authorList>
            <consortium name="Pathogen Informatics"/>
        </authorList>
    </citation>
    <scope>NUCLEOTIDE SEQUENCE [LARGE SCALE GENOMIC DNA]</scope>
</reference>
<dbReference type="WBParaSite" id="BTMF_0001675801-mRNA-1">
    <property type="protein sequence ID" value="BTMF_0001675801-mRNA-1"/>
    <property type="gene ID" value="BTMF_0001675801"/>
</dbReference>
<accession>A0A0R3R9P5</accession>
<gene>
    <name evidence="2" type="ORF">BTMF_LOCUS14731</name>
</gene>
<evidence type="ECO:0000256" key="1">
    <source>
        <dbReference type="SAM" id="MobiDB-lite"/>
    </source>
</evidence>
<evidence type="ECO:0000313" key="4">
    <source>
        <dbReference type="WBParaSite" id="BTMF_0001675801-mRNA-1"/>
    </source>
</evidence>